<dbReference type="EMBL" id="GBRH01259835">
    <property type="protein sequence ID" value="JAD38060.1"/>
    <property type="molecule type" value="Transcribed_RNA"/>
</dbReference>
<dbReference type="AlphaFoldDB" id="A0A0A8ZMT4"/>
<protein>
    <submittedName>
        <fullName evidence="1">Uncharacterized protein</fullName>
    </submittedName>
</protein>
<accession>A0A0A8ZMT4</accession>
<sequence length="39" mass="4695">MMLTWWCQRAGLAILFRPYFYLVATRLHKASRSQVDRAH</sequence>
<reference evidence="1" key="1">
    <citation type="submission" date="2014-09" db="EMBL/GenBank/DDBJ databases">
        <authorList>
            <person name="Magalhaes I.L.F."/>
            <person name="Oliveira U."/>
            <person name="Santos F.R."/>
            <person name="Vidigal T.H.D.A."/>
            <person name="Brescovit A.D."/>
            <person name="Santos A.J."/>
        </authorList>
    </citation>
    <scope>NUCLEOTIDE SEQUENCE</scope>
    <source>
        <tissue evidence="1">Shoot tissue taken approximately 20 cm above the soil surface</tissue>
    </source>
</reference>
<organism evidence="1">
    <name type="scientific">Arundo donax</name>
    <name type="common">Giant reed</name>
    <name type="synonym">Donax arundinaceus</name>
    <dbReference type="NCBI Taxonomy" id="35708"/>
    <lineage>
        <taxon>Eukaryota</taxon>
        <taxon>Viridiplantae</taxon>
        <taxon>Streptophyta</taxon>
        <taxon>Embryophyta</taxon>
        <taxon>Tracheophyta</taxon>
        <taxon>Spermatophyta</taxon>
        <taxon>Magnoliopsida</taxon>
        <taxon>Liliopsida</taxon>
        <taxon>Poales</taxon>
        <taxon>Poaceae</taxon>
        <taxon>PACMAD clade</taxon>
        <taxon>Arundinoideae</taxon>
        <taxon>Arundineae</taxon>
        <taxon>Arundo</taxon>
    </lineage>
</organism>
<evidence type="ECO:0000313" key="1">
    <source>
        <dbReference type="EMBL" id="JAD38060.1"/>
    </source>
</evidence>
<proteinExistence type="predicted"/>
<name>A0A0A8ZMT4_ARUDO</name>
<reference evidence="1" key="2">
    <citation type="journal article" date="2015" name="Data Brief">
        <title>Shoot transcriptome of the giant reed, Arundo donax.</title>
        <authorList>
            <person name="Barrero R.A."/>
            <person name="Guerrero F.D."/>
            <person name="Moolhuijzen P."/>
            <person name="Goolsby J.A."/>
            <person name="Tidwell J."/>
            <person name="Bellgard S.E."/>
            <person name="Bellgard M.I."/>
        </authorList>
    </citation>
    <scope>NUCLEOTIDE SEQUENCE</scope>
    <source>
        <tissue evidence="1">Shoot tissue taken approximately 20 cm above the soil surface</tissue>
    </source>
</reference>